<dbReference type="Proteomes" id="UP001589896">
    <property type="component" value="Unassembled WGS sequence"/>
</dbReference>
<dbReference type="EC" id="2.4.-.-" evidence="2"/>
<keyword evidence="2" id="KW-0808">Transferase</keyword>
<evidence type="ECO:0000313" key="2">
    <source>
        <dbReference type="EMBL" id="MFC0676867.1"/>
    </source>
</evidence>
<name>A0ABV6RIP9_9GAMM</name>
<reference evidence="2 3" key="1">
    <citation type="submission" date="2024-09" db="EMBL/GenBank/DDBJ databases">
        <authorList>
            <person name="Sun Q."/>
            <person name="Mori K."/>
        </authorList>
    </citation>
    <scope>NUCLEOTIDE SEQUENCE [LARGE SCALE GENOMIC DNA]</scope>
    <source>
        <strain evidence="2 3">KCTC 23076</strain>
    </source>
</reference>
<dbReference type="GO" id="GO:0016757">
    <property type="term" value="F:glycosyltransferase activity"/>
    <property type="evidence" value="ECO:0007669"/>
    <property type="project" value="UniProtKB-KW"/>
</dbReference>
<accession>A0ABV6RIP9</accession>
<comment type="caution">
    <text evidence="2">The sequence shown here is derived from an EMBL/GenBank/DDBJ whole genome shotgun (WGS) entry which is preliminary data.</text>
</comment>
<dbReference type="Gene3D" id="3.40.50.2000">
    <property type="entry name" value="Glycogen Phosphorylase B"/>
    <property type="match status" value="1"/>
</dbReference>
<dbReference type="Pfam" id="PF00534">
    <property type="entry name" value="Glycos_transf_1"/>
    <property type="match status" value="1"/>
</dbReference>
<keyword evidence="3" id="KW-1185">Reference proteome</keyword>
<evidence type="ECO:0000313" key="3">
    <source>
        <dbReference type="Proteomes" id="UP001589896"/>
    </source>
</evidence>
<protein>
    <submittedName>
        <fullName evidence="2">Glycosyltransferase</fullName>
        <ecNumber evidence="2">2.4.-.-</ecNumber>
    </submittedName>
</protein>
<dbReference type="EMBL" id="JBHLTG010000001">
    <property type="protein sequence ID" value="MFC0676867.1"/>
    <property type="molecule type" value="Genomic_DNA"/>
</dbReference>
<evidence type="ECO:0000259" key="1">
    <source>
        <dbReference type="Pfam" id="PF00534"/>
    </source>
</evidence>
<proteinExistence type="predicted"/>
<dbReference type="RefSeq" id="WP_386664757.1">
    <property type="nucleotide sequence ID" value="NZ_JBHLTG010000001.1"/>
</dbReference>
<sequence length="541" mass="58912">MTYRYAIDSLVVRNGRCFGWGWFIDDLLPARSCELRVPLVSGDEQMIACIPGGMREDLREAFPAVRHAAAAGFLIQGRLSPDLAYDRAAVLVATLVDGSQRRCEVPASLLSADVGEPGAGIGGVLASWQRTLTTVPASVRARGWKATARAAVSRGREQLQRVERQWRLRRLGSASGRSALVLDHAMGGGANHYRTGLVARLSSTADHVVVISPLLHLLQYEVEYHSNGRVDRWAVDSLAPVLAALETAPQLDIHVNELVSFEDPLALMVWCRARRQQQRGELVMYVHDYHAVCPAWTLIGTDGAFCDIPSPDVCRQCLPRNFANTLGFSQDIPVDRWRSAWGEFLGACDRVIAFSRASVAILHRAHPQLPLSRISVEPHQVDTSALRKVSATSGPPLVIAVAGHVSAAKGALMLGEMARLMRMNELPMRIVVFGTLEHHDPSDGIEVLGAYSRSDLPALLEQEQVGICFLPSVCAETFSFVTAEYMAMDMPVAVFPVGAPAERVGSYHKGLVISRIDAEAAVAEIAAFAARIWPDAYSAQT</sequence>
<feature type="domain" description="Glycosyl transferase family 1" evidence="1">
    <location>
        <begin position="385"/>
        <end position="527"/>
    </location>
</feature>
<gene>
    <name evidence="2" type="ORF">ACFFGH_03245</name>
</gene>
<organism evidence="2 3">
    <name type="scientific">Lysobacter korlensis</name>
    <dbReference type="NCBI Taxonomy" id="553636"/>
    <lineage>
        <taxon>Bacteria</taxon>
        <taxon>Pseudomonadati</taxon>
        <taxon>Pseudomonadota</taxon>
        <taxon>Gammaproteobacteria</taxon>
        <taxon>Lysobacterales</taxon>
        <taxon>Lysobacteraceae</taxon>
        <taxon>Lysobacter</taxon>
    </lineage>
</organism>
<dbReference type="SUPFAM" id="SSF53756">
    <property type="entry name" value="UDP-Glycosyltransferase/glycogen phosphorylase"/>
    <property type="match status" value="1"/>
</dbReference>
<keyword evidence="2" id="KW-0328">Glycosyltransferase</keyword>
<dbReference type="InterPro" id="IPR001296">
    <property type="entry name" value="Glyco_trans_1"/>
</dbReference>